<dbReference type="SUPFAM" id="SSF55347">
    <property type="entry name" value="Glyceraldehyde-3-phosphate dehydrogenase-like, C-terminal domain"/>
    <property type="match status" value="1"/>
</dbReference>
<comment type="similarity">
    <text evidence="1">Belongs to the Gfo/Idh/MocA family.</text>
</comment>
<proteinExistence type="inferred from homology"/>
<evidence type="ECO:0000313" key="5">
    <source>
        <dbReference type="Proteomes" id="UP000307943"/>
    </source>
</evidence>
<dbReference type="OrthoDB" id="9815825at2"/>
<dbReference type="EMBL" id="VDCQ01000005">
    <property type="protein sequence ID" value="TNJ67475.1"/>
    <property type="molecule type" value="Genomic_DNA"/>
</dbReference>
<name>A0A5C4TEX3_9BACL</name>
<accession>A0A5C4TEX3</accession>
<comment type="caution">
    <text evidence="4">The sequence shown here is derived from an EMBL/GenBank/DDBJ whole genome shotgun (WGS) entry which is preliminary data.</text>
</comment>
<organism evidence="4 5">
    <name type="scientific">Paenibacillus hemerocallicola</name>
    <dbReference type="NCBI Taxonomy" id="1172614"/>
    <lineage>
        <taxon>Bacteria</taxon>
        <taxon>Bacillati</taxon>
        <taxon>Bacillota</taxon>
        <taxon>Bacilli</taxon>
        <taxon>Bacillales</taxon>
        <taxon>Paenibacillaceae</taxon>
        <taxon>Paenibacillus</taxon>
    </lineage>
</organism>
<dbReference type="PANTHER" id="PTHR43377">
    <property type="entry name" value="BILIVERDIN REDUCTASE A"/>
    <property type="match status" value="1"/>
</dbReference>
<dbReference type="PANTHER" id="PTHR43377:SF1">
    <property type="entry name" value="BILIVERDIN REDUCTASE A"/>
    <property type="match status" value="1"/>
</dbReference>
<dbReference type="InterPro" id="IPR036291">
    <property type="entry name" value="NAD(P)-bd_dom_sf"/>
</dbReference>
<feature type="domain" description="Gfo/Idh/MocA-like oxidoreductase C-terminal" evidence="3">
    <location>
        <begin position="135"/>
        <end position="324"/>
    </location>
</feature>
<dbReference type="AlphaFoldDB" id="A0A5C4TEX3"/>
<sequence length="338" mass="36322">MEVAVIGFGTMGKLFAGHLSRMEGVRLSAVSSTSPAAAREAEKLGARWYASGEELLERSERLDAVLLALPTHLHEPYTVMAAKKGVHVICEKPIALSTAEADRMEEACAKHGVKLYVGHVLRFFPEYANLRKHADDGAIGRIGVAHAKRFSLHPPAGSWFADESRSGGVVFDLMIHDIDFMRSVLGEVHTVFAIVRKSPGVQYASATLRFDSGAIANLEAMWGYPGPFATSVEFAGQNGILRADNGSSRSVVVHRVSSDQSGNEGVEIPQSPMYKDPYKLELEHFIACIRTGGQPLVTVRDAKEAVRIACAALESATTGQPVRLAKAEPTGTKEGGVA</sequence>
<evidence type="ECO:0000259" key="2">
    <source>
        <dbReference type="Pfam" id="PF01408"/>
    </source>
</evidence>
<dbReference type="Pfam" id="PF02894">
    <property type="entry name" value="GFO_IDH_MocA_C"/>
    <property type="match status" value="1"/>
</dbReference>
<dbReference type="Pfam" id="PF01408">
    <property type="entry name" value="GFO_IDH_MocA"/>
    <property type="match status" value="1"/>
</dbReference>
<evidence type="ECO:0000259" key="3">
    <source>
        <dbReference type="Pfam" id="PF02894"/>
    </source>
</evidence>
<keyword evidence="5" id="KW-1185">Reference proteome</keyword>
<dbReference type="SUPFAM" id="SSF51735">
    <property type="entry name" value="NAD(P)-binding Rossmann-fold domains"/>
    <property type="match status" value="1"/>
</dbReference>
<dbReference type="Gene3D" id="3.40.50.720">
    <property type="entry name" value="NAD(P)-binding Rossmann-like Domain"/>
    <property type="match status" value="1"/>
</dbReference>
<dbReference type="Proteomes" id="UP000307943">
    <property type="component" value="Unassembled WGS sequence"/>
</dbReference>
<protein>
    <submittedName>
        <fullName evidence="4">Gfo/Idh/MocA family oxidoreductase</fullName>
    </submittedName>
</protein>
<dbReference type="GO" id="GO:0000166">
    <property type="term" value="F:nucleotide binding"/>
    <property type="evidence" value="ECO:0007669"/>
    <property type="project" value="InterPro"/>
</dbReference>
<gene>
    <name evidence="4" type="ORF">FE784_04850</name>
</gene>
<dbReference type="InterPro" id="IPR000683">
    <property type="entry name" value="Gfo/Idh/MocA-like_OxRdtase_N"/>
</dbReference>
<dbReference type="InterPro" id="IPR004104">
    <property type="entry name" value="Gfo/Idh/MocA-like_OxRdtase_C"/>
</dbReference>
<reference evidence="4 5" key="1">
    <citation type="submission" date="2019-05" db="EMBL/GenBank/DDBJ databases">
        <title>We sequenced the genome of Paenibacillus hemerocallicola KCTC 33185 for further insight into its adaptation and study the phylogeny of Paenibacillus.</title>
        <authorList>
            <person name="Narsing Rao M.P."/>
        </authorList>
    </citation>
    <scope>NUCLEOTIDE SEQUENCE [LARGE SCALE GENOMIC DNA]</scope>
    <source>
        <strain evidence="4 5">KCTC 33185</strain>
    </source>
</reference>
<feature type="domain" description="Gfo/Idh/MocA-like oxidoreductase N-terminal" evidence="2">
    <location>
        <begin position="2"/>
        <end position="119"/>
    </location>
</feature>
<dbReference type="InterPro" id="IPR051450">
    <property type="entry name" value="Gfo/Idh/MocA_Oxidoreductases"/>
</dbReference>
<evidence type="ECO:0000256" key="1">
    <source>
        <dbReference type="ARBA" id="ARBA00010928"/>
    </source>
</evidence>
<evidence type="ECO:0000313" key="4">
    <source>
        <dbReference type="EMBL" id="TNJ67475.1"/>
    </source>
</evidence>
<dbReference type="Gene3D" id="3.30.360.10">
    <property type="entry name" value="Dihydrodipicolinate Reductase, domain 2"/>
    <property type="match status" value="1"/>
</dbReference>